<name>A0A5B7G7Z1_PORTR</name>
<dbReference type="Proteomes" id="UP000324222">
    <property type="component" value="Unassembled WGS sequence"/>
</dbReference>
<gene>
    <name evidence="1" type="ORF">E2C01_047127</name>
</gene>
<keyword evidence="2" id="KW-1185">Reference proteome</keyword>
<evidence type="ECO:0000313" key="1">
    <source>
        <dbReference type="EMBL" id="MPC53238.1"/>
    </source>
</evidence>
<comment type="caution">
    <text evidence="1">The sequence shown here is derived from an EMBL/GenBank/DDBJ whole genome shotgun (WGS) entry which is preliminary data.</text>
</comment>
<dbReference type="EMBL" id="VSRR010011479">
    <property type="protein sequence ID" value="MPC53238.1"/>
    <property type="molecule type" value="Genomic_DNA"/>
</dbReference>
<evidence type="ECO:0000313" key="2">
    <source>
        <dbReference type="Proteomes" id="UP000324222"/>
    </source>
</evidence>
<dbReference type="AlphaFoldDB" id="A0A5B7G7Z1"/>
<sequence>MPFRVLLGRIYYGIMQSVCKCPALIRLVSSCEEFPQSPAPPRLAGPSYLARLCGFTGSGDECEWRAWSQCGRVGAVEFRCTFVVCA</sequence>
<accession>A0A5B7G7Z1</accession>
<protein>
    <submittedName>
        <fullName evidence="1">Uncharacterized protein</fullName>
    </submittedName>
</protein>
<reference evidence="1 2" key="1">
    <citation type="submission" date="2019-05" db="EMBL/GenBank/DDBJ databases">
        <title>Another draft genome of Portunus trituberculatus and its Hox gene families provides insights of decapod evolution.</title>
        <authorList>
            <person name="Jeong J.-H."/>
            <person name="Song I."/>
            <person name="Kim S."/>
            <person name="Choi T."/>
            <person name="Kim D."/>
            <person name="Ryu S."/>
            <person name="Kim W."/>
        </authorList>
    </citation>
    <scope>NUCLEOTIDE SEQUENCE [LARGE SCALE GENOMIC DNA]</scope>
    <source>
        <tissue evidence="1">Muscle</tissue>
    </source>
</reference>
<proteinExistence type="predicted"/>
<organism evidence="1 2">
    <name type="scientific">Portunus trituberculatus</name>
    <name type="common">Swimming crab</name>
    <name type="synonym">Neptunus trituberculatus</name>
    <dbReference type="NCBI Taxonomy" id="210409"/>
    <lineage>
        <taxon>Eukaryota</taxon>
        <taxon>Metazoa</taxon>
        <taxon>Ecdysozoa</taxon>
        <taxon>Arthropoda</taxon>
        <taxon>Crustacea</taxon>
        <taxon>Multicrustacea</taxon>
        <taxon>Malacostraca</taxon>
        <taxon>Eumalacostraca</taxon>
        <taxon>Eucarida</taxon>
        <taxon>Decapoda</taxon>
        <taxon>Pleocyemata</taxon>
        <taxon>Brachyura</taxon>
        <taxon>Eubrachyura</taxon>
        <taxon>Portunoidea</taxon>
        <taxon>Portunidae</taxon>
        <taxon>Portuninae</taxon>
        <taxon>Portunus</taxon>
    </lineage>
</organism>